<sequence>MHLGFCKLQDAFLPSFPEAHSRAFRLLLPSSAYPSLFSRALIRIGSFSRLNDIPSCQLIRGDCSRRHITSPAYYTIVLELVSTTPSRDHILHMCQSFTCPLVLLIDAPSSSQLTHKWLNRDLIRCPLSYRLESAWHVTDVLSCDIPAVSLGLFGRRRNSWPDADRPTPLLLPMSVNRRYR</sequence>
<dbReference type="AlphaFoldDB" id="A0A2I1D7E9"/>
<keyword evidence="2" id="KW-1185">Reference proteome</keyword>
<dbReference type="RefSeq" id="XP_024694388.1">
    <property type="nucleotide sequence ID" value="XM_024832682.1"/>
</dbReference>
<reference evidence="1" key="1">
    <citation type="submission" date="2016-12" db="EMBL/GenBank/DDBJ databases">
        <title>The genomes of Aspergillus section Nigri reveals drivers in fungal speciation.</title>
        <authorList>
            <consortium name="DOE Joint Genome Institute"/>
            <person name="Vesth T.C."/>
            <person name="Nybo J."/>
            <person name="Theobald S."/>
            <person name="Brandl J."/>
            <person name="Frisvad J.C."/>
            <person name="Nielsen K.F."/>
            <person name="Lyhne E.K."/>
            <person name="Kogle M.E."/>
            <person name="Kuo A."/>
            <person name="Riley R."/>
            <person name="Clum A."/>
            <person name="Nolan M."/>
            <person name="Lipzen A."/>
            <person name="Salamov A."/>
            <person name="Henrissat B."/>
            <person name="Wiebenga A."/>
            <person name="De vries R.P."/>
            <person name="Grigoriev I.V."/>
            <person name="Mortensen U.H."/>
            <person name="Andersen M.R."/>
            <person name="Baker S.E."/>
        </authorList>
    </citation>
    <scope>NUCLEOTIDE SEQUENCE</scope>
    <source>
        <strain evidence="1">IBT 28561</strain>
    </source>
</reference>
<protein>
    <submittedName>
        <fullName evidence="1">Uncharacterized protein</fullName>
    </submittedName>
</protein>
<dbReference type="Proteomes" id="UP000234254">
    <property type="component" value="Unassembled WGS sequence"/>
</dbReference>
<evidence type="ECO:0000313" key="2">
    <source>
        <dbReference type="Proteomes" id="UP000234254"/>
    </source>
</evidence>
<accession>A0A2I1D7E9</accession>
<dbReference type="VEuPathDB" id="FungiDB:P168DRAFT_130757"/>
<proteinExistence type="predicted"/>
<gene>
    <name evidence="1" type="ORF">P168DRAFT_130757</name>
</gene>
<name>A0A2I1D7E9_ASPC2</name>
<organism evidence="1 2">
    <name type="scientific">Aspergillus campestris (strain IBT 28561)</name>
    <dbReference type="NCBI Taxonomy" id="1392248"/>
    <lineage>
        <taxon>Eukaryota</taxon>
        <taxon>Fungi</taxon>
        <taxon>Dikarya</taxon>
        <taxon>Ascomycota</taxon>
        <taxon>Pezizomycotina</taxon>
        <taxon>Eurotiomycetes</taxon>
        <taxon>Eurotiomycetidae</taxon>
        <taxon>Eurotiales</taxon>
        <taxon>Aspergillaceae</taxon>
        <taxon>Aspergillus</taxon>
        <taxon>Aspergillus subgen. Circumdati</taxon>
    </lineage>
</organism>
<comment type="caution">
    <text evidence="1">The sequence shown here is derived from an EMBL/GenBank/DDBJ whole genome shotgun (WGS) entry which is preliminary data.</text>
</comment>
<evidence type="ECO:0000313" key="1">
    <source>
        <dbReference type="EMBL" id="PKY05794.1"/>
    </source>
</evidence>
<dbReference type="GeneID" id="36540204"/>
<dbReference type="OrthoDB" id="10560509at2759"/>
<dbReference type="EMBL" id="MSFM01000004">
    <property type="protein sequence ID" value="PKY05794.1"/>
    <property type="molecule type" value="Genomic_DNA"/>
</dbReference>